<dbReference type="Proteomes" id="UP000276133">
    <property type="component" value="Unassembled WGS sequence"/>
</dbReference>
<dbReference type="Gene3D" id="2.30.30.140">
    <property type="match status" value="1"/>
</dbReference>
<dbReference type="InterPro" id="IPR027417">
    <property type="entry name" value="P-loop_NTPase"/>
</dbReference>
<keyword evidence="7" id="KW-1185">Reference proteome</keyword>
<evidence type="ECO:0000256" key="3">
    <source>
        <dbReference type="SAM" id="Coils"/>
    </source>
</evidence>
<evidence type="ECO:0000313" key="6">
    <source>
        <dbReference type="EMBL" id="RNA37676.1"/>
    </source>
</evidence>
<proteinExistence type="predicted"/>
<evidence type="ECO:0000259" key="5">
    <source>
        <dbReference type="PROSITE" id="PS51424"/>
    </source>
</evidence>
<dbReference type="SUPFAM" id="SSF63748">
    <property type="entry name" value="Tudor/PWWP/MBT"/>
    <property type="match status" value="1"/>
</dbReference>
<keyword evidence="6" id="KW-0418">Kinase</keyword>
<dbReference type="GO" id="GO:0045505">
    <property type="term" value="F:dynein intermediate chain binding"/>
    <property type="evidence" value="ECO:0007669"/>
    <property type="project" value="InterPro"/>
</dbReference>
<dbReference type="Pfam" id="PF12777">
    <property type="entry name" value="MT"/>
    <property type="match status" value="1"/>
</dbReference>
<evidence type="ECO:0000256" key="1">
    <source>
        <dbReference type="ARBA" id="ARBA00022737"/>
    </source>
</evidence>
<dbReference type="InterPro" id="IPR018247">
    <property type="entry name" value="EF_Hand_1_Ca_BS"/>
</dbReference>
<comment type="caution">
    <text evidence="6">The sequence shown here is derived from an EMBL/GenBank/DDBJ whole genome shotgun (WGS) entry which is preliminary data.</text>
</comment>
<dbReference type="STRING" id="10195.A0A3M7SPL0"/>
<organism evidence="6 7">
    <name type="scientific">Brachionus plicatilis</name>
    <name type="common">Marine rotifer</name>
    <name type="synonym">Brachionus muelleri</name>
    <dbReference type="NCBI Taxonomy" id="10195"/>
    <lineage>
        <taxon>Eukaryota</taxon>
        <taxon>Metazoa</taxon>
        <taxon>Spiralia</taxon>
        <taxon>Gnathifera</taxon>
        <taxon>Rotifera</taxon>
        <taxon>Eurotatoria</taxon>
        <taxon>Monogononta</taxon>
        <taxon>Pseudotrocha</taxon>
        <taxon>Ploima</taxon>
        <taxon>Brachionidae</taxon>
        <taxon>Brachionus</taxon>
    </lineage>
</organism>
<keyword evidence="6" id="KW-0808">Transferase</keyword>
<dbReference type="GO" id="GO:0030286">
    <property type="term" value="C:dynein complex"/>
    <property type="evidence" value="ECO:0007669"/>
    <property type="project" value="InterPro"/>
</dbReference>
<keyword evidence="1" id="KW-0677">Repeat</keyword>
<keyword evidence="2" id="KW-0547">Nucleotide-binding</keyword>
<dbReference type="SUPFAM" id="SSF52540">
    <property type="entry name" value="P-loop containing nucleoside triphosphate hydrolases"/>
    <property type="match status" value="1"/>
</dbReference>
<keyword evidence="3" id="KW-0175">Coiled coil</keyword>
<dbReference type="EMBL" id="REGN01001008">
    <property type="protein sequence ID" value="RNA37676.1"/>
    <property type="molecule type" value="Genomic_DNA"/>
</dbReference>
<dbReference type="Gene3D" id="1.20.920.60">
    <property type="match status" value="1"/>
</dbReference>
<evidence type="ECO:0000256" key="2">
    <source>
        <dbReference type="ARBA" id="ARBA00022741"/>
    </source>
</evidence>
<dbReference type="Gene3D" id="3.80.10.10">
    <property type="entry name" value="Ribonuclease Inhibitor"/>
    <property type="match status" value="2"/>
</dbReference>
<gene>
    <name evidence="6" type="ORF">BpHYR1_001923</name>
</gene>
<dbReference type="GO" id="GO:0016301">
    <property type="term" value="F:kinase activity"/>
    <property type="evidence" value="ECO:0007669"/>
    <property type="project" value="UniProtKB-KW"/>
</dbReference>
<dbReference type="InterPro" id="IPR020859">
    <property type="entry name" value="ROC"/>
</dbReference>
<dbReference type="PANTHER" id="PTHR45703">
    <property type="entry name" value="DYNEIN HEAVY CHAIN"/>
    <property type="match status" value="1"/>
</dbReference>
<dbReference type="GO" id="GO:0051959">
    <property type="term" value="F:dynein light intermediate chain binding"/>
    <property type="evidence" value="ECO:0007669"/>
    <property type="project" value="InterPro"/>
</dbReference>
<evidence type="ECO:0000313" key="7">
    <source>
        <dbReference type="Proteomes" id="UP000276133"/>
    </source>
</evidence>
<accession>A0A3M7SPL0</accession>
<dbReference type="GO" id="GO:0017111">
    <property type="term" value="F:ribonucleoside triphosphate phosphatase activity"/>
    <property type="evidence" value="ECO:0007669"/>
    <property type="project" value="UniProtKB-EC"/>
</dbReference>
<dbReference type="InterPro" id="IPR032675">
    <property type="entry name" value="LRR_dom_sf"/>
</dbReference>
<dbReference type="InterPro" id="IPR026983">
    <property type="entry name" value="DHC"/>
</dbReference>
<dbReference type="GO" id="GO:0000166">
    <property type="term" value="F:nucleotide binding"/>
    <property type="evidence" value="ECO:0007669"/>
    <property type="project" value="UniProtKB-KW"/>
</dbReference>
<reference evidence="6 7" key="1">
    <citation type="journal article" date="2018" name="Sci. Rep.">
        <title>Genomic signatures of local adaptation to the degree of environmental predictability in rotifers.</title>
        <authorList>
            <person name="Franch-Gras L."/>
            <person name="Hahn C."/>
            <person name="Garcia-Roger E.M."/>
            <person name="Carmona M.J."/>
            <person name="Serra M."/>
            <person name="Gomez A."/>
        </authorList>
    </citation>
    <scope>NUCLEOTIDE SEQUENCE [LARGE SCALE GENOMIC DNA]</scope>
    <source>
        <strain evidence="6">HYR1</strain>
    </source>
</reference>
<feature type="coiled-coil region" evidence="3">
    <location>
        <begin position="505"/>
        <end position="532"/>
    </location>
</feature>
<feature type="domain" description="EF-hand" evidence="4">
    <location>
        <begin position="1576"/>
        <end position="1611"/>
    </location>
</feature>
<dbReference type="PROSITE" id="PS00018">
    <property type="entry name" value="EF_HAND_1"/>
    <property type="match status" value="1"/>
</dbReference>
<dbReference type="PROSITE" id="PS50222">
    <property type="entry name" value="EF_HAND_2"/>
    <property type="match status" value="1"/>
</dbReference>
<dbReference type="GO" id="GO:0005509">
    <property type="term" value="F:calcium ion binding"/>
    <property type="evidence" value="ECO:0007669"/>
    <property type="project" value="InterPro"/>
</dbReference>
<dbReference type="Pfam" id="PF08477">
    <property type="entry name" value="Roc"/>
    <property type="match status" value="1"/>
</dbReference>
<keyword evidence="6" id="KW-0378">Hydrolase</keyword>
<dbReference type="PANTHER" id="PTHR45703:SF36">
    <property type="entry name" value="DYNEIN HEAVY CHAIN, CYTOPLASMIC"/>
    <property type="match status" value="1"/>
</dbReference>
<dbReference type="SUPFAM" id="SSF52058">
    <property type="entry name" value="L domain-like"/>
    <property type="match status" value="1"/>
</dbReference>
<feature type="domain" description="Roc" evidence="5">
    <location>
        <begin position="1711"/>
        <end position="1849"/>
    </location>
</feature>
<dbReference type="PROSITE" id="PS51424">
    <property type="entry name" value="ROC"/>
    <property type="match status" value="1"/>
</dbReference>
<dbReference type="Gene3D" id="3.30.70.1390">
    <property type="entry name" value="ROC domain from the Parkinson's disease-associated leucine-rich repeat kinase 2"/>
    <property type="match status" value="1"/>
</dbReference>
<evidence type="ECO:0000259" key="4">
    <source>
        <dbReference type="PROSITE" id="PS50222"/>
    </source>
</evidence>
<sequence length="1849" mass="215532">MENNYDIIPNSDVGSLWQNVNHVIISRENDCGSLKIENKIENLVDIDVLNNSDYYKQETLDLSGKKNVTDLLFWKLHQNFAGDESHKVKIPYNFILNGCSNISICLPSEKLNNFLSCCPKISESLMVSLNYNSETLYINEHLFDHAKCVIINSDNFSPNLIEKIDKSLANLPSQIFFRYSKIKSSKNKFLNIFECNQSLADFFTSERNLAVLTYDTRENEEKVLNSILSRLLMMMAKNILPCGILVLGVGQGDQNLIEKLQKNLHKSLDKIKKKLKKTIDTYLNNLSEINIHSQIELSNQLNLNEHIDLVLNILNFGIIDPEKNHDVPDRFTCTKIRPKNEKVLSFLKENLAKMEETINKLNRKNLASMKGFTAPPSAVQSVGEAICYLFARPPNYQNFAKIINSNDFIIQLKNFDLNTVNDYKLKHLKDYVQMQNFNPTYIGEISIPASMLCEWVLSVYNYCSNVKLLQIFSSENYDFHSISKSSYATLSSYLYDNSFYMFKWHLYYEDKYENSEKEIDELIKKSIDLKNKPILTIDELNQLFLANEKLKDYQSNQFKQLSLRYARAQSARGRFFFNEKTKFIITDLIWLKSIFDILANKETNESHLNDILGIPVWNINELKEELKKLCPNDQIFDYLISFLKENSLIIVTDKEEIIPIFCLSKNQNSAFDKWSDKWSDLEYKVSWELFSPLPFNVFSEFVSMFFNSRTCIKLRKNGFLYQDTHFDALIRYSKREVQLSVRMLDPERYFNLADRSFLDHFKTAYMKFYIYLKYLIFKSSSVYLLKLDSQCFKHLIFNGVEDRESKNIYEKVWSSELSSSQNLLEISQHNFEKNDKDESKCSVCDMKFYNFKKLKKAYFELYMNFFEVPLGRVPKKMPDHLFKGNNDQLYSYLPKIYDVNENYCVFILDFTSEKMVQDFFICLSEDTVESSEIWINLQKMEIKSVKTKNINVSYSLLSEESDLNNQLSMGDVVKIEFLKETKSATKIKLRLNGLILLEVECIDCNLVPHFGVLSDTLGIKSEFRKNLKKNSQLKIHYFKDRLNCLIDHYLEVRNRKKSNYFTTAKISIRIDVKDNSVLVHLTRENCDYWAEISDLDLRPAGCQIENKNIKFYSLINSNKLNHEFDWNEFLEKNSFKAVPFDLFTIEQKSGMDPSEFKGNNDYITQRPCLWNSEKYIQYMNDYMKQKSICMIEKQVKMKYDQITAPLRGLLLLPQNSKDLVNPNKYSLLDDLKIHMCCMTRLNDDQTLYAHLLNAKGISIKKEMINMNDLVVILISSYLVFNSKFESIVPDNCQIFDDQDSNFDEHALTKHIRDYLKYLFEELSIFLNLCQMESKIFTVNLKKYHPIATSKQESIIYKFEKSPTPLGRCYYCFLADYKYSHSSRKEYSLNEKINEYSKFCLHFGIIASNRILNLEAKFAKNFPNLIELILVSVPLEITDQNFFQHFENLIHLKLWNNNLDSIPKSIFKLEKLKSFSFFNRIDADCLKFGQMKSLETLELENLEIKDPNQKVRLSGEMKNLKIARSSFSHFIFKLRPAKVINLKLIGVPIFDLKKCLKNSSIIGKESFTREISKTKLLNSDQSKKLFEYFDSNSNGYLEPEEILKLNAFLFKKFLRLGPDLPSIIFQMTYLETLDLSFQSIEQIPDEIENLKNLYSLILNNCILLQSVSPKLANLSLIKLSLSNCLSLVTPPPEIVDRGMDSVMAYLKRLISGSVELKRTKLMLVGLGQAGKTSLAQALKGFKKEKCDVTDGISIDDWHVDLDDGSQLSFSMWDFAGQSVYYNTHQFFLSSRSIYLLVWNVRLGSEYAGLEFWLSSISCHSPSAPVVIVGTHIDQVIDNFTQLLSKNRLFL</sequence>
<dbReference type="GO" id="GO:0007018">
    <property type="term" value="P:microtubule-based movement"/>
    <property type="evidence" value="ECO:0007669"/>
    <property type="project" value="InterPro"/>
</dbReference>
<name>A0A3M7SPL0_BRAPC</name>
<dbReference type="InterPro" id="IPR024743">
    <property type="entry name" value="Dynein_HC_stalk"/>
</dbReference>
<dbReference type="InterPro" id="IPR002048">
    <property type="entry name" value="EF_hand_dom"/>
</dbReference>
<dbReference type="Gene3D" id="3.40.50.300">
    <property type="entry name" value="P-loop containing nucleotide triphosphate hydrolases"/>
    <property type="match status" value="1"/>
</dbReference>
<dbReference type="OrthoDB" id="2973320at2759"/>
<protein>
    <submittedName>
        <fullName evidence="6">Serine threonine-kinase pats1</fullName>
        <ecNumber evidence="6">3.6.1.15</ecNumber>
    </submittedName>
</protein>
<dbReference type="EC" id="3.6.1.15" evidence="6"/>